<protein>
    <submittedName>
        <fullName evidence="4">Ankyrin</fullName>
    </submittedName>
</protein>
<keyword evidence="5" id="KW-1185">Reference proteome</keyword>
<dbReference type="PANTHER" id="PTHR24126:SF14">
    <property type="entry name" value="ANK_REP_REGION DOMAIN-CONTAINING PROTEIN"/>
    <property type="match status" value="1"/>
</dbReference>
<reference evidence="4" key="1">
    <citation type="journal article" date="2020" name="Stud. Mycol.">
        <title>101 Dothideomycetes genomes: a test case for predicting lifestyles and emergence of pathogens.</title>
        <authorList>
            <person name="Haridas S."/>
            <person name="Albert R."/>
            <person name="Binder M."/>
            <person name="Bloem J."/>
            <person name="Labutti K."/>
            <person name="Salamov A."/>
            <person name="Andreopoulos B."/>
            <person name="Baker S."/>
            <person name="Barry K."/>
            <person name="Bills G."/>
            <person name="Bluhm B."/>
            <person name="Cannon C."/>
            <person name="Castanera R."/>
            <person name="Culley D."/>
            <person name="Daum C."/>
            <person name="Ezra D."/>
            <person name="Gonzalez J."/>
            <person name="Henrissat B."/>
            <person name="Kuo A."/>
            <person name="Liang C."/>
            <person name="Lipzen A."/>
            <person name="Lutzoni F."/>
            <person name="Magnuson J."/>
            <person name="Mondo S."/>
            <person name="Nolan M."/>
            <person name="Ohm R."/>
            <person name="Pangilinan J."/>
            <person name="Park H.-J."/>
            <person name="Ramirez L."/>
            <person name="Alfaro M."/>
            <person name="Sun H."/>
            <person name="Tritt A."/>
            <person name="Yoshinaga Y."/>
            <person name="Zwiers L.-H."/>
            <person name="Turgeon B."/>
            <person name="Goodwin S."/>
            <person name="Spatafora J."/>
            <person name="Crous P."/>
            <person name="Grigoriev I."/>
        </authorList>
    </citation>
    <scope>NUCLEOTIDE SEQUENCE</scope>
    <source>
        <strain evidence="4">CBS 675.92</strain>
    </source>
</reference>
<dbReference type="Proteomes" id="UP000800035">
    <property type="component" value="Unassembled WGS sequence"/>
</dbReference>
<evidence type="ECO:0000256" key="3">
    <source>
        <dbReference type="PROSITE-ProRule" id="PRU00023"/>
    </source>
</evidence>
<proteinExistence type="predicted"/>
<feature type="repeat" description="ANK" evidence="3">
    <location>
        <begin position="323"/>
        <end position="355"/>
    </location>
</feature>
<organism evidence="4 5">
    <name type="scientific">Byssothecium circinans</name>
    <dbReference type="NCBI Taxonomy" id="147558"/>
    <lineage>
        <taxon>Eukaryota</taxon>
        <taxon>Fungi</taxon>
        <taxon>Dikarya</taxon>
        <taxon>Ascomycota</taxon>
        <taxon>Pezizomycotina</taxon>
        <taxon>Dothideomycetes</taxon>
        <taxon>Pleosporomycetidae</taxon>
        <taxon>Pleosporales</taxon>
        <taxon>Massarineae</taxon>
        <taxon>Massarinaceae</taxon>
        <taxon>Byssothecium</taxon>
    </lineage>
</organism>
<dbReference type="InterPro" id="IPR002110">
    <property type="entry name" value="Ankyrin_rpt"/>
</dbReference>
<name>A0A6A5UG01_9PLEO</name>
<dbReference type="AlphaFoldDB" id="A0A6A5UG01"/>
<dbReference type="SMART" id="SM00248">
    <property type="entry name" value="ANK"/>
    <property type="match status" value="4"/>
</dbReference>
<dbReference type="PANTHER" id="PTHR24126">
    <property type="entry name" value="ANKYRIN REPEAT, PH AND SEC7 DOMAIN CONTAINING PROTEIN SECG-RELATED"/>
    <property type="match status" value="1"/>
</dbReference>
<dbReference type="PROSITE" id="PS50297">
    <property type="entry name" value="ANK_REP_REGION"/>
    <property type="match status" value="2"/>
</dbReference>
<accession>A0A6A5UG01</accession>
<feature type="repeat" description="ANK" evidence="3">
    <location>
        <begin position="393"/>
        <end position="425"/>
    </location>
</feature>
<keyword evidence="1" id="KW-0677">Repeat</keyword>
<evidence type="ECO:0000256" key="2">
    <source>
        <dbReference type="ARBA" id="ARBA00023043"/>
    </source>
</evidence>
<dbReference type="Gene3D" id="1.25.40.20">
    <property type="entry name" value="Ankyrin repeat-containing domain"/>
    <property type="match status" value="2"/>
</dbReference>
<gene>
    <name evidence="4" type="ORF">CC80DRAFT_541851</name>
</gene>
<evidence type="ECO:0000256" key="1">
    <source>
        <dbReference type="ARBA" id="ARBA00022737"/>
    </source>
</evidence>
<dbReference type="SUPFAM" id="SSF48403">
    <property type="entry name" value="Ankyrin repeat"/>
    <property type="match status" value="1"/>
</dbReference>
<dbReference type="OrthoDB" id="539213at2759"/>
<dbReference type="InterPro" id="IPR036770">
    <property type="entry name" value="Ankyrin_rpt-contain_sf"/>
</dbReference>
<dbReference type="EMBL" id="ML976978">
    <property type="protein sequence ID" value="KAF1962692.1"/>
    <property type="molecule type" value="Genomic_DNA"/>
</dbReference>
<sequence length="497" mass="55597">MHADMQRYTRTSGGKARVPLRISWALFDRKVVDDALSRLQRTESRLLVVLQLINMRITVVSQKKNAALVVSVSQEPQLQPSNIPSRAPGGRNISASVARHNKDTTTVFRHGYSFALSEYWSSLLGSDIELNTSKNAFQKAYTFHTKASFPLLSRRITFVLSVCVRRGLGSWSNFSLVHGGLDVFNIIPCESDIVRACERGDTVAVRTLFLQREAAPNDMSVENRSLIYYAIDSGSTELVDFLIEAGAPVQSKQLLLSAWKRQPDIARSLLRTKRADVEFLYDGGYTAASFLYGNSRPKTPRTAEFLEILACQSFSQFNAQDQKGWSVLHRAAAWGTADDIRMLLQMGALSHLRTNRLSWTPLLCAVGYKNADTLRALWDIDNDHNSREERDIRGWNLLHVAVGYDNFDAISFLLDNGVDARTLSSATSYHVPPLLRGKNASPGAVAECFGEATYRRWVEALKVAGHEAEIPVQDIDWAVEEADQVFGDCECCNNWKL</sequence>
<evidence type="ECO:0000313" key="4">
    <source>
        <dbReference type="EMBL" id="KAF1962692.1"/>
    </source>
</evidence>
<dbReference type="Pfam" id="PF12796">
    <property type="entry name" value="Ank_2"/>
    <property type="match status" value="1"/>
</dbReference>
<evidence type="ECO:0000313" key="5">
    <source>
        <dbReference type="Proteomes" id="UP000800035"/>
    </source>
</evidence>
<dbReference type="PROSITE" id="PS50088">
    <property type="entry name" value="ANK_REPEAT"/>
    <property type="match status" value="3"/>
</dbReference>
<keyword evidence="2 3" id="KW-0040">ANK repeat</keyword>
<feature type="repeat" description="ANK" evidence="3">
    <location>
        <begin position="222"/>
        <end position="254"/>
    </location>
</feature>